<evidence type="ECO:0000313" key="2">
    <source>
        <dbReference type="EMBL" id="VVO08239.1"/>
    </source>
</evidence>
<sequence>MYNGIVWHKQGDHIYYYDIWSNIHYGDVGVAGGLSESVLLDGAGAEQIASDTVRKIEEWATKPEDERKLPGPHTTASPWTELRSWDDVADRVSISIGMKLYKQHPNGGITAKIIMDEVLAVAPENWGKGIDDHKCT</sequence>
<dbReference type="Pfam" id="PF15607">
    <property type="entry name" value="Ntox44"/>
    <property type="match status" value="1"/>
</dbReference>
<dbReference type="RefSeq" id="WP_224788236.1">
    <property type="nucleotide sequence ID" value="NZ_CABVHQ010000030.1"/>
</dbReference>
<protein>
    <recommendedName>
        <fullName evidence="1">Bacterial toxin 44 domain-containing protein</fullName>
    </recommendedName>
</protein>
<evidence type="ECO:0000313" key="3">
    <source>
        <dbReference type="Proteomes" id="UP000337909"/>
    </source>
</evidence>
<dbReference type="InterPro" id="IPR028946">
    <property type="entry name" value="Ntox44"/>
</dbReference>
<dbReference type="Proteomes" id="UP000337909">
    <property type="component" value="Unassembled WGS sequence"/>
</dbReference>
<name>A0A5E7CSU9_PSEFL</name>
<gene>
    <name evidence="2" type="ORF">PS691_03189</name>
</gene>
<dbReference type="EMBL" id="CABVHQ010000030">
    <property type="protein sequence ID" value="VVO08239.1"/>
    <property type="molecule type" value="Genomic_DNA"/>
</dbReference>
<evidence type="ECO:0000259" key="1">
    <source>
        <dbReference type="Pfam" id="PF15607"/>
    </source>
</evidence>
<reference evidence="2 3" key="1">
    <citation type="submission" date="2019-09" db="EMBL/GenBank/DDBJ databases">
        <authorList>
            <person name="Chandra G."/>
            <person name="Truman W A."/>
        </authorList>
    </citation>
    <scope>NUCLEOTIDE SEQUENCE [LARGE SCALE GENOMIC DNA]</scope>
    <source>
        <strain evidence="2">PS691</strain>
    </source>
</reference>
<feature type="domain" description="Bacterial toxin 44" evidence="1">
    <location>
        <begin position="7"/>
        <end position="103"/>
    </location>
</feature>
<accession>A0A5E7CSU9</accession>
<organism evidence="2 3">
    <name type="scientific">Pseudomonas fluorescens</name>
    <dbReference type="NCBI Taxonomy" id="294"/>
    <lineage>
        <taxon>Bacteria</taxon>
        <taxon>Pseudomonadati</taxon>
        <taxon>Pseudomonadota</taxon>
        <taxon>Gammaproteobacteria</taxon>
        <taxon>Pseudomonadales</taxon>
        <taxon>Pseudomonadaceae</taxon>
        <taxon>Pseudomonas</taxon>
    </lineage>
</organism>
<dbReference type="AlphaFoldDB" id="A0A5E7CSU9"/>
<proteinExistence type="predicted"/>